<dbReference type="Proteomes" id="UP000254340">
    <property type="component" value="Unassembled WGS sequence"/>
</dbReference>
<accession>A0A377XTT8</accession>
<dbReference type="AlphaFoldDB" id="A0A377XTT8"/>
<sequence length="35" mass="4161">MLRLTLTLSREEREPSSGRFPSHRSLRHERPNAEN</sequence>
<name>A0A377XTT8_KLEPN</name>
<gene>
    <name evidence="1" type="ORF">NCTC5047_06414</name>
</gene>
<protein>
    <submittedName>
        <fullName evidence="1">Uncharacterized protein</fullName>
    </submittedName>
</protein>
<dbReference type="EMBL" id="UGLH01000006">
    <property type="protein sequence ID" value="STT85331.1"/>
    <property type="molecule type" value="Genomic_DNA"/>
</dbReference>
<organism evidence="1 2">
    <name type="scientific">Klebsiella pneumoniae</name>
    <dbReference type="NCBI Taxonomy" id="573"/>
    <lineage>
        <taxon>Bacteria</taxon>
        <taxon>Pseudomonadati</taxon>
        <taxon>Pseudomonadota</taxon>
        <taxon>Gammaproteobacteria</taxon>
        <taxon>Enterobacterales</taxon>
        <taxon>Enterobacteriaceae</taxon>
        <taxon>Klebsiella/Raoultella group</taxon>
        <taxon>Klebsiella</taxon>
        <taxon>Klebsiella pneumoniae complex</taxon>
    </lineage>
</organism>
<reference evidence="1 2" key="1">
    <citation type="submission" date="2018-06" db="EMBL/GenBank/DDBJ databases">
        <authorList>
            <consortium name="Pathogen Informatics"/>
            <person name="Doyle S."/>
        </authorList>
    </citation>
    <scope>NUCLEOTIDE SEQUENCE [LARGE SCALE GENOMIC DNA]</scope>
    <source>
        <strain evidence="1 2">NCTC5047</strain>
    </source>
</reference>
<evidence type="ECO:0000313" key="2">
    <source>
        <dbReference type="Proteomes" id="UP000254340"/>
    </source>
</evidence>
<evidence type="ECO:0000313" key="1">
    <source>
        <dbReference type="EMBL" id="STT85331.1"/>
    </source>
</evidence>
<proteinExistence type="predicted"/>